<dbReference type="Gene3D" id="3.40.1660.10">
    <property type="entry name" value="EreA-like (biosynthetic domain)"/>
    <property type="match status" value="1"/>
</dbReference>
<proteinExistence type="predicted"/>
<dbReference type="Gene3D" id="3.30.1870.10">
    <property type="entry name" value="EreA-like, domain 2"/>
    <property type="match status" value="1"/>
</dbReference>
<dbReference type="AlphaFoldDB" id="A0A939BSV7"/>
<dbReference type="RefSeq" id="WP_204516607.1">
    <property type="nucleotide sequence ID" value="NZ_BAABIN010000009.1"/>
</dbReference>
<dbReference type="InterPro" id="IPR052036">
    <property type="entry name" value="Hydrolase/PRTase-associated"/>
</dbReference>
<evidence type="ECO:0000313" key="1">
    <source>
        <dbReference type="EMBL" id="MBM7588889.1"/>
    </source>
</evidence>
<dbReference type="InterPro" id="IPR007815">
    <property type="entry name" value="Emycin_Estase"/>
</dbReference>
<dbReference type="PIRSF" id="PIRSF036794">
    <property type="entry name" value="UCP_erythr_ester"/>
    <property type="match status" value="1"/>
</dbReference>
<dbReference type="PANTHER" id="PTHR31299">
    <property type="entry name" value="ESTERASE, PUTATIVE (AFU_ORTHOLOGUE AFUA_1G05850)-RELATED"/>
    <property type="match status" value="1"/>
</dbReference>
<comment type="caution">
    <text evidence="1">The sequence shown here is derived from an EMBL/GenBank/DDBJ whole genome shotgun (WGS) entry which is preliminary data.</text>
</comment>
<dbReference type="SUPFAM" id="SSF159501">
    <property type="entry name" value="EreA/ChaN-like"/>
    <property type="match status" value="1"/>
</dbReference>
<sequence>MDKKQWIAQIQRDAFTFEQFDCTPLVNAIGEAKLVLLGEATHGTSEFYTIRAEITRTLIEQKQFSFIAVEGDWPSCYVLNQYVKGYLETEDVEEVLQAFNRWPTWMWANREIAELAKWLRAYNAGLADEQKVGFYGLDVYSLWESIDEIMRYLKKTNSPELETAKKVFSCFEPYQRDGQEYGISAAYFSSACEEEVVQLLLELQQKKRWEQGDREAALNMELNALVARNAEQYYRAMVQGGPQSWNIRDIHMVEVINRLLDFHGKQAKGIIWEHNTHIGDARATDMAEEGEINVGQLLREQYAAEEVFAVGFGTYRGTVIAARGWGEPLQRMQVPPAQTNSWEDMLHEAGPENKLILFSENREAYRQQAIGHRAIGVVYFPEDERGNYVPTILSMRYDAFVYVEQTNALTPLVVEPVLV</sequence>
<dbReference type="Pfam" id="PF05139">
    <property type="entry name" value="Erythro_esteras"/>
    <property type="match status" value="1"/>
</dbReference>
<dbReference type="EMBL" id="JAFBEB010000001">
    <property type="protein sequence ID" value="MBM7588889.1"/>
    <property type="molecule type" value="Genomic_DNA"/>
</dbReference>
<dbReference type="Proteomes" id="UP000717624">
    <property type="component" value="Unassembled WGS sequence"/>
</dbReference>
<evidence type="ECO:0000313" key="2">
    <source>
        <dbReference type="Proteomes" id="UP000717624"/>
    </source>
</evidence>
<reference evidence="1" key="1">
    <citation type="submission" date="2021-01" db="EMBL/GenBank/DDBJ databases">
        <title>Genomic Encyclopedia of Type Strains, Phase IV (KMG-IV): sequencing the most valuable type-strain genomes for metagenomic binning, comparative biology and taxonomic classification.</title>
        <authorList>
            <person name="Goeker M."/>
        </authorList>
    </citation>
    <scope>NUCLEOTIDE SEQUENCE</scope>
    <source>
        <strain evidence="1">DSM 25523</strain>
    </source>
</reference>
<dbReference type="Gene3D" id="1.20.1440.30">
    <property type="entry name" value="Biosynthetic Protein domain"/>
    <property type="match status" value="1"/>
</dbReference>
<name>A0A939BSV7_9BACL</name>
<organism evidence="1 2">
    <name type="scientific">Brevibacillus fulvus</name>
    <dbReference type="NCBI Taxonomy" id="1125967"/>
    <lineage>
        <taxon>Bacteria</taxon>
        <taxon>Bacillati</taxon>
        <taxon>Bacillota</taxon>
        <taxon>Bacilli</taxon>
        <taxon>Bacillales</taxon>
        <taxon>Paenibacillaceae</taxon>
        <taxon>Brevibacillus</taxon>
    </lineage>
</organism>
<dbReference type="InterPro" id="IPR014622">
    <property type="entry name" value="UCP036794_erythomycin"/>
</dbReference>
<dbReference type="GO" id="GO:0046677">
    <property type="term" value="P:response to antibiotic"/>
    <property type="evidence" value="ECO:0007669"/>
    <property type="project" value="InterPro"/>
</dbReference>
<accession>A0A939BSV7</accession>
<keyword evidence="2" id="KW-1185">Reference proteome</keyword>
<gene>
    <name evidence="1" type="ORF">JOD01_000475</name>
</gene>
<dbReference type="CDD" id="cd14728">
    <property type="entry name" value="Ere-like"/>
    <property type="match status" value="1"/>
</dbReference>
<protein>
    <submittedName>
        <fullName evidence="1">Erythromycin esterase-like protein</fullName>
    </submittedName>
</protein>
<dbReference type="PANTHER" id="PTHR31299:SF0">
    <property type="entry name" value="ESTERASE, PUTATIVE (AFU_ORTHOLOGUE AFUA_1G05850)-RELATED"/>
    <property type="match status" value="1"/>
</dbReference>